<proteinExistence type="predicted"/>
<organism evidence="1 2">
    <name type="scientific">Diversispora eburnea</name>
    <dbReference type="NCBI Taxonomy" id="1213867"/>
    <lineage>
        <taxon>Eukaryota</taxon>
        <taxon>Fungi</taxon>
        <taxon>Fungi incertae sedis</taxon>
        <taxon>Mucoromycota</taxon>
        <taxon>Glomeromycotina</taxon>
        <taxon>Glomeromycetes</taxon>
        <taxon>Diversisporales</taxon>
        <taxon>Diversisporaceae</taxon>
        <taxon>Diversispora</taxon>
    </lineage>
</organism>
<dbReference type="EMBL" id="CAJVPK010001117">
    <property type="protein sequence ID" value="CAG8571802.1"/>
    <property type="molecule type" value="Genomic_DNA"/>
</dbReference>
<dbReference type="AlphaFoldDB" id="A0A9N9BQI0"/>
<dbReference type="Proteomes" id="UP000789706">
    <property type="component" value="Unassembled WGS sequence"/>
</dbReference>
<keyword evidence="2" id="KW-1185">Reference proteome</keyword>
<evidence type="ECO:0000313" key="1">
    <source>
        <dbReference type="EMBL" id="CAG8571802.1"/>
    </source>
</evidence>
<reference evidence="1" key="1">
    <citation type="submission" date="2021-06" db="EMBL/GenBank/DDBJ databases">
        <authorList>
            <person name="Kallberg Y."/>
            <person name="Tangrot J."/>
            <person name="Rosling A."/>
        </authorList>
    </citation>
    <scope>NUCLEOTIDE SEQUENCE</scope>
    <source>
        <strain evidence="1">AZ414A</strain>
    </source>
</reference>
<sequence>SIGPHSLLALDLFHGHLTDSLKNRFDEKNANLAVIPGGLTKIKKLTPTGCIQCPAYNLVAQWVEISWDKIDPILKQDSLKCCGISNSQDGSEDKYIFDEWKK</sequence>
<gene>
    <name evidence="1" type="ORF">DEBURN_LOCUS8120</name>
</gene>
<protein>
    <submittedName>
        <fullName evidence="1">1709_t:CDS:1</fullName>
    </submittedName>
</protein>
<comment type="caution">
    <text evidence="1">The sequence shown here is derived from an EMBL/GenBank/DDBJ whole genome shotgun (WGS) entry which is preliminary data.</text>
</comment>
<evidence type="ECO:0000313" key="2">
    <source>
        <dbReference type="Proteomes" id="UP000789706"/>
    </source>
</evidence>
<accession>A0A9N9BQI0</accession>
<name>A0A9N9BQI0_9GLOM</name>
<dbReference type="OrthoDB" id="2436459at2759"/>
<feature type="non-terminal residue" evidence="1">
    <location>
        <position position="102"/>
    </location>
</feature>